<sequence>MVVTGWWNLPGWPLADEWAAFWGFGTMLATFGTLAAAIVAGIFAGLAARATREQANAAATDVALARRALEVTEADAIAARLEAERATRWAEERRLDGLAPSVFMEAFPESRDSGTGFFLERQGEQGRWVPVEGPEPFDVDDHRRTLFRQVVQILLRNVSSVPARVDFERPDNGRLWYEGIVLGGGGPIWVMPGEREWVRWERFVRLGDLLANEDAPVCGSRFRVEAWVRDAGMNVRDVYKFDGPITVVDGNGIDIRLLPVSPAGWVDRVAYPVERVYTRLATASVVTEAV</sequence>
<comment type="caution">
    <text evidence="2">The sequence shown here is derived from an EMBL/GenBank/DDBJ whole genome shotgun (WGS) entry which is preliminary data.</text>
</comment>
<name>A0A6L5QYD7_9MICO</name>
<gene>
    <name evidence="2" type="ORF">GJR97_01240</name>
</gene>
<protein>
    <submittedName>
        <fullName evidence="2">Uncharacterized protein</fullName>
    </submittedName>
</protein>
<reference evidence="2 3" key="1">
    <citation type="submission" date="2019-11" db="EMBL/GenBank/DDBJ databases">
        <title>Agromyces kandeliae sp. nov., isolated from mangrove soil.</title>
        <authorList>
            <person name="Wang R."/>
        </authorList>
    </citation>
    <scope>NUCLEOTIDE SEQUENCE [LARGE SCALE GENOMIC DNA]</scope>
    <source>
        <strain evidence="2 3">Q22</strain>
    </source>
</reference>
<feature type="transmembrane region" description="Helical" evidence="1">
    <location>
        <begin position="20"/>
        <end position="46"/>
    </location>
</feature>
<organism evidence="2 3">
    <name type="scientific">Agromyces kandeliae</name>
    <dbReference type="NCBI Taxonomy" id="2666141"/>
    <lineage>
        <taxon>Bacteria</taxon>
        <taxon>Bacillati</taxon>
        <taxon>Actinomycetota</taxon>
        <taxon>Actinomycetes</taxon>
        <taxon>Micrococcales</taxon>
        <taxon>Microbacteriaceae</taxon>
        <taxon>Agromyces</taxon>
    </lineage>
</organism>
<dbReference type="AlphaFoldDB" id="A0A6L5QYD7"/>
<evidence type="ECO:0000256" key="1">
    <source>
        <dbReference type="SAM" id="Phobius"/>
    </source>
</evidence>
<dbReference type="EMBL" id="WKJD01000004">
    <property type="protein sequence ID" value="MRX42344.1"/>
    <property type="molecule type" value="Genomic_DNA"/>
</dbReference>
<keyword evidence="3" id="KW-1185">Reference proteome</keyword>
<proteinExistence type="predicted"/>
<keyword evidence="1" id="KW-0472">Membrane</keyword>
<keyword evidence="1" id="KW-0812">Transmembrane</keyword>
<accession>A0A6L5QYD7</accession>
<dbReference type="RefSeq" id="WP_154344744.1">
    <property type="nucleotide sequence ID" value="NZ_WKJD01000004.1"/>
</dbReference>
<evidence type="ECO:0000313" key="2">
    <source>
        <dbReference type="EMBL" id="MRX42344.1"/>
    </source>
</evidence>
<keyword evidence="1" id="KW-1133">Transmembrane helix</keyword>
<dbReference type="Proteomes" id="UP000476511">
    <property type="component" value="Unassembled WGS sequence"/>
</dbReference>
<evidence type="ECO:0000313" key="3">
    <source>
        <dbReference type="Proteomes" id="UP000476511"/>
    </source>
</evidence>